<gene>
    <name evidence="6" type="ORF">AVDCRST_MAG20-2317</name>
</gene>
<evidence type="ECO:0000256" key="4">
    <source>
        <dbReference type="ARBA" id="ARBA00022840"/>
    </source>
</evidence>
<dbReference type="InterPro" id="IPR017871">
    <property type="entry name" value="ABC_transporter-like_CS"/>
</dbReference>
<evidence type="ECO:0000256" key="1">
    <source>
        <dbReference type="ARBA" id="ARBA00005417"/>
    </source>
</evidence>
<dbReference type="PROSITE" id="PS00211">
    <property type="entry name" value="ABC_TRANSPORTER_1"/>
    <property type="match status" value="1"/>
</dbReference>
<dbReference type="GO" id="GO:0005524">
    <property type="term" value="F:ATP binding"/>
    <property type="evidence" value="ECO:0007669"/>
    <property type="project" value="UniProtKB-KW"/>
</dbReference>
<dbReference type="SMART" id="SM00382">
    <property type="entry name" value="AAA"/>
    <property type="match status" value="2"/>
</dbReference>
<dbReference type="GO" id="GO:0016887">
    <property type="term" value="F:ATP hydrolysis activity"/>
    <property type="evidence" value="ECO:0007669"/>
    <property type="project" value="InterPro"/>
</dbReference>
<dbReference type="GO" id="GO:0043190">
    <property type="term" value="C:ATP-binding cassette (ABC) transporter complex"/>
    <property type="evidence" value="ECO:0007669"/>
    <property type="project" value="TreeGrafter"/>
</dbReference>
<reference evidence="6" key="1">
    <citation type="submission" date="2020-02" db="EMBL/GenBank/DDBJ databases">
        <authorList>
            <person name="Meier V. D."/>
        </authorList>
    </citation>
    <scope>NUCLEOTIDE SEQUENCE</scope>
    <source>
        <strain evidence="6">AVDCRST_MAG20</strain>
    </source>
</reference>
<keyword evidence="2" id="KW-0813">Transport</keyword>
<sequence length="528" mass="54020">MSVLLYDDVRFAYPGGEPALTGVDLEVAAGAVLLLVGSSGSGKSTLLRCGNGLVPHVSGGRFGGDVVVAGRSTRTHPPRALADVVGFVHQDPEAQLVVDEVERDVAFVLENLGMAAAAMRRRVEEVLDALGIAHLRHRSPATLSGGERQRCAIAGALAAGPSVLLLDEPTSQLDPQGADDVLAAVGRLNDDLGTTVVLAEHRLERAAPLATAAALVEAGRIVVSGSPGRVLADYPGAPTVTRLGRALGWDPLPLTVRQARSLAGGAAAALAPGDLARPEPLRRAGGAALVGATGVRVDLGGRTVLSGVELDVVEGEVVAVLGRNGAGKSTLLRALAGLVGLRGGRVVRSGAVAYVPQDPGALLFRPTVRREVEETLRLLGGTGRGARPEVDRWLDALGLSHLEGRHPRSLSGGERQRLAVAAVAVGGAPVLALDEPTRGMDAASRTALERAVRAHAAAGGAVVLATHDVELAARCATRAVVLADGEVVAQGDARTVLAGSLFAPQTLRVLPPYLTVEEVQAALARSSS</sequence>
<dbReference type="InterPro" id="IPR015856">
    <property type="entry name" value="ABC_transpr_CbiO/EcfA_su"/>
</dbReference>
<keyword evidence="3" id="KW-0547">Nucleotide-binding</keyword>
<dbReference type="SUPFAM" id="SSF52540">
    <property type="entry name" value="P-loop containing nucleoside triphosphate hydrolases"/>
    <property type="match status" value="2"/>
</dbReference>
<dbReference type="Gene3D" id="3.40.50.300">
    <property type="entry name" value="P-loop containing nucleotide triphosphate hydrolases"/>
    <property type="match status" value="2"/>
</dbReference>
<dbReference type="InterPro" id="IPR050095">
    <property type="entry name" value="ECF_ABC_transporter_ATP-bd"/>
</dbReference>
<name>A0A6J4IHY4_9ACTN</name>
<evidence type="ECO:0000313" key="6">
    <source>
        <dbReference type="EMBL" id="CAA9253313.1"/>
    </source>
</evidence>
<dbReference type="PANTHER" id="PTHR43553">
    <property type="entry name" value="HEAVY METAL TRANSPORTER"/>
    <property type="match status" value="1"/>
</dbReference>
<dbReference type="EMBL" id="CADCSY010000105">
    <property type="protein sequence ID" value="CAA9253313.1"/>
    <property type="molecule type" value="Genomic_DNA"/>
</dbReference>
<dbReference type="InterPro" id="IPR003593">
    <property type="entry name" value="AAA+_ATPase"/>
</dbReference>
<accession>A0A6J4IHY4</accession>
<feature type="domain" description="ABC transporter" evidence="5">
    <location>
        <begin position="290"/>
        <end position="509"/>
    </location>
</feature>
<dbReference type="AlphaFoldDB" id="A0A6J4IHY4"/>
<dbReference type="PANTHER" id="PTHR43553:SF24">
    <property type="entry name" value="ENERGY-COUPLING FACTOR TRANSPORTER ATP-BINDING PROTEIN ECFA1"/>
    <property type="match status" value="1"/>
</dbReference>
<dbReference type="InterPro" id="IPR003439">
    <property type="entry name" value="ABC_transporter-like_ATP-bd"/>
</dbReference>
<evidence type="ECO:0000256" key="2">
    <source>
        <dbReference type="ARBA" id="ARBA00022448"/>
    </source>
</evidence>
<dbReference type="InterPro" id="IPR027417">
    <property type="entry name" value="P-loop_NTPase"/>
</dbReference>
<dbReference type="CDD" id="cd03225">
    <property type="entry name" value="ABC_cobalt_CbiO_domain1"/>
    <property type="match status" value="1"/>
</dbReference>
<comment type="similarity">
    <text evidence="1">Belongs to the ABC transporter superfamily.</text>
</comment>
<dbReference type="Pfam" id="PF00005">
    <property type="entry name" value="ABC_tran"/>
    <property type="match status" value="2"/>
</dbReference>
<protein>
    <submittedName>
        <fullName evidence="6">Duplicated ATPase component CbrU of energizing module of predicted cobalamin ECF transporter</fullName>
    </submittedName>
</protein>
<evidence type="ECO:0000256" key="3">
    <source>
        <dbReference type="ARBA" id="ARBA00022741"/>
    </source>
</evidence>
<keyword evidence="4" id="KW-0067">ATP-binding</keyword>
<proteinExistence type="inferred from homology"/>
<evidence type="ECO:0000259" key="5">
    <source>
        <dbReference type="PROSITE" id="PS50893"/>
    </source>
</evidence>
<dbReference type="GO" id="GO:0042626">
    <property type="term" value="F:ATPase-coupled transmembrane transporter activity"/>
    <property type="evidence" value="ECO:0007669"/>
    <property type="project" value="TreeGrafter"/>
</dbReference>
<organism evidence="6">
    <name type="scientific">uncultured Acidimicrobiales bacterium</name>
    <dbReference type="NCBI Taxonomy" id="310071"/>
    <lineage>
        <taxon>Bacteria</taxon>
        <taxon>Bacillati</taxon>
        <taxon>Actinomycetota</taxon>
        <taxon>Acidimicrobiia</taxon>
        <taxon>Acidimicrobiales</taxon>
        <taxon>environmental samples</taxon>
    </lineage>
</organism>
<feature type="domain" description="ABC transporter" evidence="5">
    <location>
        <begin position="4"/>
        <end position="243"/>
    </location>
</feature>
<dbReference type="PROSITE" id="PS50893">
    <property type="entry name" value="ABC_TRANSPORTER_2"/>
    <property type="match status" value="2"/>
</dbReference>